<keyword evidence="2 6" id="KW-0812">Transmembrane</keyword>
<protein>
    <recommendedName>
        <fullName evidence="6">Reticulon-like protein</fullName>
    </recommendedName>
</protein>
<evidence type="ECO:0000313" key="8">
    <source>
        <dbReference type="EMBL" id="KAG8232581.1"/>
    </source>
</evidence>
<evidence type="ECO:0000256" key="1">
    <source>
        <dbReference type="ARBA" id="ARBA00004477"/>
    </source>
</evidence>
<feature type="domain" description="Reticulon" evidence="7">
    <location>
        <begin position="16"/>
        <end position="142"/>
    </location>
</feature>
<dbReference type="PANTHER" id="PTHR45799">
    <property type="entry name" value="RETICULON-LIKE PROTEIN"/>
    <property type="match status" value="1"/>
</dbReference>
<comment type="subcellular location">
    <subcellularLocation>
        <location evidence="1 6">Endoplasmic reticulum membrane</location>
        <topology evidence="1 6">Multi-pass membrane protein</topology>
    </subcellularLocation>
</comment>
<reference evidence="8" key="1">
    <citation type="submission" date="2013-04" db="EMBL/GenBank/DDBJ databases">
        <authorList>
            <person name="Qu J."/>
            <person name="Murali S.C."/>
            <person name="Bandaranaike D."/>
            <person name="Bellair M."/>
            <person name="Blankenburg K."/>
            <person name="Chao H."/>
            <person name="Dinh H."/>
            <person name="Doddapaneni H."/>
            <person name="Downs B."/>
            <person name="Dugan-Rocha S."/>
            <person name="Elkadiri S."/>
            <person name="Gnanaolivu R.D."/>
            <person name="Hernandez B."/>
            <person name="Javaid M."/>
            <person name="Jayaseelan J.C."/>
            <person name="Lee S."/>
            <person name="Li M."/>
            <person name="Ming W."/>
            <person name="Munidasa M."/>
            <person name="Muniz J."/>
            <person name="Nguyen L."/>
            <person name="Ongeri F."/>
            <person name="Osuji N."/>
            <person name="Pu L.-L."/>
            <person name="Puazo M."/>
            <person name="Qu C."/>
            <person name="Quiroz J."/>
            <person name="Raj R."/>
            <person name="Weissenberger G."/>
            <person name="Xin Y."/>
            <person name="Zou X."/>
            <person name="Han Y."/>
            <person name="Richards S."/>
            <person name="Worley K."/>
            <person name="Muzny D."/>
            <person name="Gibbs R."/>
        </authorList>
    </citation>
    <scope>NUCLEOTIDE SEQUENCE</scope>
    <source>
        <strain evidence="8">Sampled in the wild</strain>
    </source>
</reference>
<keyword evidence="5 6" id="KW-0472">Membrane</keyword>
<dbReference type="PANTHER" id="PTHR45799:SF2">
    <property type="entry name" value="RETICULON-LIKE PROTEIN"/>
    <property type="match status" value="1"/>
</dbReference>
<dbReference type="PROSITE" id="PS50845">
    <property type="entry name" value="RETICULON"/>
    <property type="match status" value="1"/>
</dbReference>
<evidence type="ECO:0000313" key="9">
    <source>
        <dbReference type="Proteomes" id="UP000792457"/>
    </source>
</evidence>
<dbReference type="EMBL" id="KZ308632">
    <property type="protein sequence ID" value="KAG8232581.1"/>
    <property type="molecule type" value="Genomic_DNA"/>
</dbReference>
<evidence type="ECO:0000259" key="7">
    <source>
        <dbReference type="PROSITE" id="PS50845"/>
    </source>
</evidence>
<keyword evidence="4 6" id="KW-1133">Transmembrane helix</keyword>
<keyword evidence="3 6" id="KW-0256">Endoplasmic reticulum</keyword>
<dbReference type="InterPro" id="IPR003388">
    <property type="entry name" value="Reticulon"/>
</dbReference>
<dbReference type="AlphaFoldDB" id="A0A8K0P3R9"/>
<dbReference type="InterPro" id="IPR046964">
    <property type="entry name" value="RTN1-4"/>
</dbReference>
<organism evidence="8 9">
    <name type="scientific">Ladona fulva</name>
    <name type="common">Scarce chaser dragonfly</name>
    <name type="synonym">Libellula fulva</name>
    <dbReference type="NCBI Taxonomy" id="123851"/>
    <lineage>
        <taxon>Eukaryota</taxon>
        <taxon>Metazoa</taxon>
        <taxon>Ecdysozoa</taxon>
        <taxon>Arthropoda</taxon>
        <taxon>Hexapoda</taxon>
        <taxon>Insecta</taxon>
        <taxon>Pterygota</taxon>
        <taxon>Palaeoptera</taxon>
        <taxon>Odonata</taxon>
        <taxon>Epiprocta</taxon>
        <taxon>Anisoptera</taxon>
        <taxon>Libelluloidea</taxon>
        <taxon>Libellulidae</taxon>
        <taxon>Ladona</taxon>
    </lineage>
</organism>
<name>A0A8K0P3R9_LADFU</name>
<evidence type="ECO:0000256" key="5">
    <source>
        <dbReference type="ARBA" id="ARBA00023136"/>
    </source>
</evidence>
<accession>A0A8K0P3R9</accession>
<reference evidence="8" key="2">
    <citation type="submission" date="2017-10" db="EMBL/GenBank/DDBJ databases">
        <title>Ladona fulva Genome sequencing and assembly.</title>
        <authorList>
            <person name="Murali S."/>
            <person name="Richards S."/>
            <person name="Bandaranaike D."/>
            <person name="Bellair M."/>
            <person name="Blankenburg K."/>
            <person name="Chao H."/>
            <person name="Dinh H."/>
            <person name="Doddapaneni H."/>
            <person name="Dugan-Rocha S."/>
            <person name="Elkadiri S."/>
            <person name="Gnanaolivu R."/>
            <person name="Hernandez B."/>
            <person name="Skinner E."/>
            <person name="Javaid M."/>
            <person name="Lee S."/>
            <person name="Li M."/>
            <person name="Ming W."/>
            <person name="Munidasa M."/>
            <person name="Muniz J."/>
            <person name="Nguyen L."/>
            <person name="Hughes D."/>
            <person name="Osuji N."/>
            <person name="Pu L.-L."/>
            <person name="Puazo M."/>
            <person name="Qu C."/>
            <person name="Quiroz J."/>
            <person name="Raj R."/>
            <person name="Weissenberger G."/>
            <person name="Xin Y."/>
            <person name="Zou X."/>
            <person name="Han Y."/>
            <person name="Worley K."/>
            <person name="Muzny D."/>
            <person name="Gibbs R."/>
        </authorList>
    </citation>
    <scope>NUCLEOTIDE SEQUENCE</scope>
    <source>
        <strain evidence="8">Sampled in the wild</strain>
    </source>
</reference>
<evidence type="ECO:0000256" key="2">
    <source>
        <dbReference type="ARBA" id="ARBA00022692"/>
    </source>
</evidence>
<evidence type="ECO:0000256" key="6">
    <source>
        <dbReference type="RuleBase" id="RU363132"/>
    </source>
</evidence>
<dbReference type="GO" id="GO:0005789">
    <property type="term" value="C:endoplasmic reticulum membrane"/>
    <property type="evidence" value="ECO:0007669"/>
    <property type="project" value="UniProtKB-SubCell"/>
</dbReference>
<comment type="caution">
    <text evidence="8">The sequence shown here is derived from an EMBL/GenBank/DDBJ whole genome shotgun (WGS) entry which is preliminary data.</text>
</comment>
<evidence type="ECO:0000256" key="4">
    <source>
        <dbReference type="ARBA" id="ARBA00022989"/>
    </source>
</evidence>
<dbReference type="Pfam" id="PF02453">
    <property type="entry name" value="Reticulon"/>
    <property type="match status" value="1"/>
</dbReference>
<keyword evidence="9" id="KW-1185">Reference proteome</keyword>
<dbReference type="OrthoDB" id="567788at2759"/>
<comment type="caution">
    <text evidence="6">Lacks conserved residue(s) required for the propagation of feature annotation.</text>
</comment>
<gene>
    <name evidence="8" type="ORF">J437_LFUL012957</name>
</gene>
<evidence type="ECO:0000256" key="3">
    <source>
        <dbReference type="ARBA" id="ARBA00022824"/>
    </source>
</evidence>
<sequence>MESIINAITGFKKEDLVQLVYWRNPKESGAVFGSVLAILLSLSYFSLISVVAYLSLCVLCVTLSIRVYKSVLQAIQKNQDGHPFKDLLEMDLTMSEERVQEVTRNVVAHTNAAVTELRRLFLVEDLVDSLKFGVCLWCLTYIFWDTIMVMHIEILIYRKFPVCVSLRDFIQNWTNIALGNDVFVIEHPVIL</sequence>
<dbReference type="Proteomes" id="UP000792457">
    <property type="component" value="Unassembled WGS sequence"/>
</dbReference>
<dbReference type="Gene3D" id="1.20.5.2480">
    <property type="match status" value="1"/>
</dbReference>
<dbReference type="GO" id="GO:0030424">
    <property type="term" value="C:axon"/>
    <property type="evidence" value="ECO:0007669"/>
    <property type="project" value="TreeGrafter"/>
</dbReference>
<proteinExistence type="predicted"/>
<feature type="transmembrane region" description="Helical" evidence="6">
    <location>
        <begin position="30"/>
        <end position="63"/>
    </location>
</feature>